<keyword evidence="4 6" id="KW-1133">Transmembrane helix</keyword>
<keyword evidence="5 6" id="KW-0472">Membrane</keyword>
<dbReference type="Pfam" id="PF01582">
    <property type="entry name" value="TIR"/>
    <property type="match status" value="1"/>
</dbReference>
<dbReference type="GO" id="GO:0038023">
    <property type="term" value="F:signaling receptor activity"/>
    <property type="evidence" value="ECO:0007669"/>
    <property type="project" value="TreeGrafter"/>
</dbReference>
<dbReference type="Proteomes" id="UP001347796">
    <property type="component" value="Unassembled WGS sequence"/>
</dbReference>
<protein>
    <recommendedName>
        <fullName evidence="8">TIR domain-containing protein</fullName>
    </recommendedName>
</protein>
<dbReference type="Gene3D" id="3.40.50.10140">
    <property type="entry name" value="Toll/interleukin-1 receptor homology (TIR) domain"/>
    <property type="match status" value="1"/>
</dbReference>
<evidence type="ECO:0000256" key="2">
    <source>
        <dbReference type="ARBA" id="ARBA00022692"/>
    </source>
</evidence>
<dbReference type="SMART" id="SM00255">
    <property type="entry name" value="TIR"/>
    <property type="match status" value="1"/>
</dbReference>
<proteinExistence type="predicted"/>
<dbReference type="EMBL" id="JAZGQO010000006">
    <property type="protein sequence ID" value="KAK6185300.1"/>
    <property type="molecule type" value="Genomic_DNA"/>
</dbReference>
<comment type="subcellular location">
    <subcellularLocation>
        <location evidence="1">Membrane</location>
        <topology evidence="1">Single-pass membrane protein</topology>
    </subcellularLocation>
</comment>
<evidence type="ECO:0000313" key="10">
    <source>
        <dbReference type="Proteomes" id="UP001347796"/>
    </source>
</evidence>
<dbReference type="SUPFAM" id="SSF52200">
    <property type="entry name" value="Toll/Interleukin receptor TIR domain"/>
    <property type="match status" value="1"/>
</dbReference>
<evidence type="ECO:0000256" key="3">
    <source>
        <dbReference type="ARBA" id="ARBA00022729"/>
    </source>
</evidence>
<keyword evidence="10" id="KW-1185">Reference proteome</keyword>
<dbReference type="PROSITE" id="PS50104">
    <property type="entry name" value="TIR"/>
    <property type="match status" value="1"/>
</dbReference>
<dbReference type="GO" id="GO:0007165">
    <property type="term" value="P:signal transduction"/>
    <property type="evidence" value="ECO:0007669"/>
    <property type="project" value="InterPro"/>
</dbReference>
<dbReference type="InterPro" id="IPR032675">
    <property type="entry name" value="LRR_dom_sf"/>
</dbReference>
<evidence type="ECO:0000259" key="8">
    <source>
        <dbReference type="PROSITE" id="PS50104"/>
    </source>
</evidence>
<dbReference type="PRINTS" id="PR01537">
    <property type="entry name" value="INTRLKN1R1F"/>
</dbReference>
<dbReference type="InterPro" id="IPR000157">
    <property type="entry name" value="TIR_dom"/>
</dbReference>
<keyword evidence="3 7" id="KW-0732">Signal</keyword>
<dbReference type="SUPFAM" id="SSF52058">
    <property type="entry name" value="L domain-like"/>
    <property type="match status" value="1"/>
</dbReference>
<sequence>MGQPVHRHMIVLFSMISTITSSLSTAYFPTSWSSVCTSSINNNTETKRANLFCYLGPNDPVIINLTHLNRFTPYLPDLTVNVTIECSIGGNLSMTWPMKIAGLVGLMVQDCVIYDFMSDWNNQELEGTLDTLQTLSVINSIYLINIPLLFQAITEFKNVSNEWNCGHDTTLRKIIFRSFRFHVDNIGNDIMPYQLPDLSVMDQNAMVNEGFHCTFPHLEYLEESFDEIATSYHFEALKMGDYPNLRCMNYSNSVWSAIPPALNDWHLKYPKLDYMDFSSNQISEVKLRDYRSSVTKTITVLDVRNNNITTIAVQDIKDWIKELSYMFVDIRNNPLDCSCIKQEFIYQVQDEDWFVGDLFKYKYIRNMTCATPPSARGKMLKHLTKDDMGCASPPTDQTIVIVIMAVVAAILIILIILSVRYRKEIKIILYTRFGILIPSEMSDKSDSKIYTAFVSYSSANGDWVHDYLQKNLETPSDNKSYAFKLCLHERDFIGGKSILDNIIYSIENSRHTIVILSKAFLNSIWGMEEFTQAYNESIVKKRRHLILVKLEDIPEDEIPTSLKRCLRTFTYLDIKDNMFLDRLRYSLAIKSKLVRYASLVSIKTQVSIDSGCVHDVNSSELDAHDTTDNAVSIDDVRTDF</sequence>
<evidence type="ECO:0000256" key="5">
    <source>
        <dbReference type="ARBA" id="ARBA00023136"/>
    </source>
</evidence>
<accession>A0AAN8K029</accession>
<reference evidence="9 10" key="1">
    <citation type="submission" date="2024-01" db="EMBL/GenBank/DDBJ databases">
        <title>The genome of the rayed Mediterranean limpet Patella caerulea (Linnaeus, 1758).</title>
        <authorList>
            <person name="Anh-Thu Weber A."/>
            <person name="Halstead-Nussloch G."/>
        </authorList>
    </citation>
    <scope>NUCLEOTIDE SEQUENCE [LARGE SCALE GENOMIC DNA]</scope>
    <source>
        <strain evidence="9">AATW-2023a</strain>
        <tissue evidence="9">Whole specimen</tissue>
    </source>
</reference>
<evidence type="ECO:0000256" key="6">
    <source>
        <dbReference type="SAM" id="Phobius"/>
    </source>
</evidence>
<feature type="transmembrane region" description="Helical" evidence="6">
    <location>
        <begin position="399"/>
        <end position="419"/>
    </location>
</feature>
<dbReference type="GO" id="GO:0005886">
    <property type="term" value="C:plasma membrane"/>
    <property type="evidence" value="ECO:0007669"/>
    <property type="project" value="TreeGrafter"/>
</dbReference>
<evidence type="ECO:0000256" key="1">
    <source>
        <dbReference type="ARBA" id="ARBA00004167"/>
    </source>
</evidence>
<comment type="caution">
    <text evidence="9">The sequence shown here is derived from an EMBL/GenBank/DDBJ whole genome shotgun (WGS) entry which is preliminary data.</text>
</comment>
<dbReference type="PANTHER" id="PTHR24365:SF541">
    <property type="entry name" value="PROTEIN TOLL-RELATED"/>
    <property type="match status" value="1"/>
</dbReference>
<dbReference type="PANTHER" id="PTHR24365">
    <property type="entry name" value="TOLL-LIKE RECEPTOR"/>
    <property type="match status" value="1"/>
</dbReference>
<evidence type="ECO:0000313" key="9">
    <source>
        <dbReference type="EMBL" id="KAK6185300.1"/>
    </source>
</evidence>
<feature type="domain" description="TIR" evidence="8">
    <location>
        <begin position="448"/>
        <end position="587"/>
    </location>
</feature>
<dbReference type="InterPro" id="IPR035897">
    <property type="entry name" value="Toll_tir_struct_dom_sf"/>
</dbReference>
<keyword evidence="2 6" id="KW-0812">Transmembrane</keyword>
<evidence type="ECO:0000256" key="4">
    <source>
        <dbReference type="ARBA" id="ARBA00022989"/>
    </source>
</evidence>
<evidence type="ECO:0000256" key="7">
    <source>
        <dbReference type="SAM" id="SignalP"/>
    </source>
</evidence>
<feature type="signal peptide" evidence="7">
    <location>
        <begin position="1"/>
        <end position="22"/>
    </location>
</feature>
<gene>
    <name evidence="9" type="ORF">SNE40_007563</name>
</gene>
<dbReference type="AlphaFoldDB" id="A0AAN8K029"/>
<name>A0AAN8K029_PATCE</name>
<feature type="chain" id="PRO_5042915424" description="TIR domain-containing protein" evidence="7">
    <location>
        <begin position="23"/>
        <end position="640"/>
    </location>
</feature>
<organism evidence="9 10">
    <name type="scientific">Patella caerulea</name>
    <name type="common">Rayed Mediterranean limpet</name>
    <dbReference type="NCBI Taxonomy" id="87958"/>
    <lineage>
        <taxon>Eukaryota</taxon>
        <taxon>Metazoa</taxon>
        <taxon>Spiralia</taxon>
        <taxon>Lophotrochozoa</taxon>
        <taxon>Mollusca</taxon>
        <taxon>Gastropoda</taxon>
        <taxon>Patellogastropoda</taxon>
        <taxon>Patelloidea</taxon>
        <taxon>Patellidae</taxon>
        <taxon>Patella</taxon>
    </lineage>
</organism>
<dbReference type="Gene3D" id="3.80.10.10">
    <property type="entry name" value="Ribonuclease Inhibitor"/>
    <property type="match status" value="1"/>
</dbReference>